<gene>
    <name evidence="1" type="ORF">SDC9_177578</name>
</gene>
<proteinExistence type="predicted"/>
<sequence>MHETDFEYHYAFLFVACKLPELEHNKDYIDHAKWWTVQQIEDNLSTDIFTENFLSEFELVKRSGLLDTGRCDCECRLKETIQNSAFLS</sequence>
<evidence type="ECO:0008006" key="2">
    <source>
        <dbReference type="Google" id="ProtNLM"/>
    </source>
</evidence>
<dbReference type="EMBL" id="VSSQ01081113">
    <property type="protein sequence ID" value="MPN30120.1"/>
    <property type="molecule type" value="Genomic_DNA"/>
</dbReference>
<name>A0A645GUV2_9ZZZZ</name>
<protein>
    <recommendedName>
        <fullName evidence="2">Nudix hydrolase domain-containing protein</fullName>
    </recommendedName>
</protein>
<reference evidence="1" key="1">
    <citation type="submission" date="2019-08" db="EMBL/GenBank/DDBJ databases">
        <authorList>
            <person name="Kucharzyk K."/>
            <person name="Murdoch R.W."/>
            <person name="Higgins S."/>
            <person name="Loffler F."/>
        </authorList>
    </citation>
    <scope>NUCLEOTIDE SEQUENCE</scope>
</reference>
<organism evidence="1">
    <name type="scientific">bioreactor metagenome</name>
    <dbReference type="NCBI Taxonomy" id="1076179"/>
    <lineage>
        <taxon>unclassified sequences</taxon>
        <taxon>metagenomes</taxon>
        <taxon>ecological metagenomes</taxon>
    </lineage>
</organism>
<evidence type="ECO:0000313" key="1">
    <source>
        <dbReference type="EMBL" id="MPN30120.1"/>
    </source>
</evidence>
<dbReference type="AlphaFoldDB" id="A0A645GUV2"/>
<comment type="caution">
    <text evidence="1">The sequence shown here is derived from an EMBL/GenBank/DDBJ whole genome shotgun (WGS) entry which is preliminary data.</text>
</comment>
<accession>A0A645GUV2</accession>